<keyword evidence="1" id="KW-0472">Membrane</keyword>
<reference evidence="2 3" key="1">
    <citation type="journal article" date="2014" name="Int. J. Syst. Evol. Microbiol.">
        <title>Complete genome sequence of Corynebacterium casei LMG S-19264T (=DSM 44701T), isolated from a smear-ripened cheese.</title>
        <authorList>
            <consortium name="US DOE Joint Genome Institute (JGI-PGF)"/>
            <person name="Walter F."/>
            <person name="Albersmeier A."/>
            <person name="Kalinowski J."/>
            <person name="Ruckert C."/>
        </authorList>
    </citation>
    <scope>NUCLEOTIDE SEQUENCE [LARGE SCALE GENOMIC DNA]</scope>
    <source>
        <strain evidence="2 3">CGMCC 1.16330</strain>
    </source>
</reference>
<name>A0A8J2ZDQ4_9PROT</name>
<keyword evidence="1" id="KW-1133">Transmembrane helix</keyword>
<organism evidence="2 3">
    <name type="scientific">Caldovatus sediminis</name>
    <dbReference type="NCBI Taxonomy" id="2041189"/>
    <lineage>
        <taxon>Bacteria</taxon>
        <taxon>Pseudomonadati</taxon>
        <taxon>Pseudomonadota</taxon>
        <taxon>Alphaproteobacteria</taxon>
        <taxon>Acetobacterales</taxon>
        <taxon>Roseomonadaceae</taxon>
        <taxon>Caldovatus</taxon>
    </lineage>
</organism>
<proteinExistence type="predicted"/>
<accession>A0A8J2ZDQ4</accession>
<sequence length="65" mass="6998">MMTGTNIFFLAFSALIALVGLFAAAAARDSGLSIFGLGLLLFGVLFAYGVIKRIFDQAEAKRRVR</sequence>
<dbReference type="EMBL" id="BMKS01000012">
    <property type="protein sequence ID" value="GGG43741.1"/>
    <property type="molecule type" value="Genomic_DNA"/>
</dbReference>
<dbReference type="Proteomes" id="UP000597507">
    <property type="component" value="Unassembled WGS sequence"/>
</dbReference>
<protein>
    <submittedName>
        <fullName evidence="2">Uncharacterized protein</fullName>
    </submittedName>
</protein>
<evidence type="ECO:0000313" key="2">
    <source>
        <dbReference type="EMBL" id="GGG43741.1"/>
    </source>
</evidence>
<keyword evidence="1" id="KW-0812">Transmembrane</keyword>
<comment type="caution">
    <text evidence="2">The sequence shown here is derived from an EMBL/GenBank/DDBJ whole genome shotgun (WGS) entry which is preliminary data.</text>
</comment>
<keyword evidence="3" id="KW-1185">Reference proteome</keyword>
<feature type="transmembrane region" description="Helical" evidence="1">
    <location>
        <begin position="33"/>
        <end position="55"/>
    </location>
</feature>
<evidence type="ECO:0000313" key="3">
    <source>
        <dbReference type="Proteomes" id="UP000597507"/>
    </source>
</evidence>
<gene>
    <name evidence="2" type="ORF">GCM10010964_33910</name>
</gene>
<dbReference type="RefSeq" id="WP_188902388.1">
    <property type="nucleotide sequence ID" value="NZ_BMKS01000012.1"/>
</dbReference>
<evidence type="ECO:0000256" key="1">
    <source>
        <dbReference type="SAM" id="Phobius"/>
    </source>
</evidence>
<dbReference type="AlphaFoldDB" id="A0A8J2ZDQ4"/>